<proteinExistence type="predicted"/>
<evidence type="ECO:0000313" key="2">
    <source>
        <dbReference type="EMBL" id="ACA66881.1"/>
    </source>
</evidence>
<dbReference type="RefSeq" id="WP_002214946.1">
    <property type="nucleotide sequence ID" value="NZ_CP009792.1"/>
</dbReference>
<gene>
    <name evidence="2" type="ordered locus">YPK_0578</name>
</gene>
<dbReference type="PATRIC" id="fig|502800.11.peg.1191"/>
<feature type="transmembrane region" description="Helical" evidence="1">
    <location>
        <begin position="54"/>
        <end position="72"/>
    </location>
</feature>
<organism evidence="2">
    <name type="scientific">Yersinia pseudotuberculosis serotype O:3 (strain YPIII)</name>
    <dbReference type="NCBI Taxonomy" id="502800"/>
    <lineage>
        <taxon>Bacteria</taxon>
        <taxon>Pseudomonadati</taxon>
        <taxon>Pseudomonadota</taxon>
        <taxon>Gammaproteobacteria</taxon>
        <taxon>Enterobacterales</taxon>
        <taxon>Yersiniaceae</taxon>
        <taxon>Yersinia</taxon>
    </lineage>
</organism>
<dbReference type="KEGG" id="ypy:YPK_0578"/>
<reference evidence="2" key="1">
    <citation type="submission" date="2008-02" db="EMBL/GenBank/DDBJ databases">
        <title>Complete sequence of Yersinia pseudotuberculosis YPIII.</title>
        <authorList>
            <consortium name="US DOE Joint Genome Institute"/>
            <person name="Challacombe J.F."/>
            <person name="Bruce D."/>
            <person name="Detter J.C."/>
            <person name="Green L."/>
            <person name="Land M."/>
            <person name="Munk C."/>
            <person name="Lindler L.E."/>
            <person name="Nikolich M.P."/>
            <person name="Brettin T."/>
        </authorList>
    </citation>
    <scope>NUCLEOTIDE SEQUENCE</scope>
    <source>
        <strain evidence="2">YPIII</strain>
    </source>
</reference>
<keyword evidence="1" id="KW-1133">Transmembrane helix</keyword>
<evidence type="ECO:0008006" key="3">
    <source>
        <dbReference type="Google" id="ProtNLM"/>
    </source>
</evidence>
<feature type="transmembrane region" description="Helical" evidence="1">
    <location>
        <begin position="7"/>
        <end position="34"/>
    </location>
</feature>
<protein>
    <recommendedName>
        <fullName evidence="3">Immunity protein CdiI</fullName>
    </recommendedName>
</protein>
<keyword evidence="1" id="KW-0472">Membrane</keyword>
<name>A0A0H3AXN4_YERPY</name>
<keyword evidence="1" id="KW-0812">Transmembrane</keyword>
<sequence length="77" mass="8719" precursor="true">MKNLLYVVLLMAVCILGLLIVGTIFYLFLEVFMYFYVNAPISLESFQFTRLLKMSIYGGGILGLGIGLLRIFKIKGF</sequence>
<dbReference type="EMBL" id="CP000950">
    <property type="protein sequence ID" value="ACA66881.1"/>
    <property type="molecule type" value="Genomic_DNA"/>
</dbReference>
<accession>A0A0H3AXN4</accession>
<dbReference type="GeneID" id="57974017"/>
<evidence type="ECO:0000256" key="1">
    <source>
        <dbReference type="SAM" id="Phobius"/>
    </source>
</evidence>
<dbReference type="AlphaFoldDB" id="A0A0H3AXN4"/>
<dbReference type="SMR" id="A0A0H3AXN4"/>